<dbReference type="PROSITE" id="PS51898">
    <property type="entry name" value="TYR_RECOMBINASE"/>
    <property type="match status" value="1"/>
</dbReference>
<dbReference type="KEGG" id="ccos:Pan44_18930"/>
<evidence type="ECO:0000313" key="9">
    <source>
        <dbReference type="Proteomes" id="UP000315700"/>
    </source>
</evidence>
<evidence type="ECO:0000256" key="4">
    <source>
        <dbReference type="ARBA" id="ARBA00023172"/>
    </source>
</evidence>
<dbReference type="SUPFAM" id="SSF56349">
    <property type="entry name" value="DNA breaking-rejoining enzymes"/>
    <property type="match status" value="1"/>
</dbReference>
<evidence type="ECO:0000256" key="1">
    <source>
        <dbReference type="ARBA" id="ARBA00008857"/>
    </source>
</evidence>
<dbReference type="EMBL" id="CP036271">
    <property type="protein sequence ID" value="QDT53867.1"/>
    <property type="molecule type" value="Genomic_DNA"/>
</dbReference>
<protein>
    <submittedName>
        <fullName evidence="8">Tyrosine recombinase XerC</fullName>
    </submittedName>
</protein>
<dbReference type="Proteomes" id="UP000315700">
    <property type="component" value="Chromosome"/>
</dbReference>
<dbReference type="InterPro" id="IPR010998">
    <property type="entry name" value="Integrase_recombinase_N"/>
</dbReference>
<dbReference type="GO" id="GO:0006310">
    <property type="term" value="P:DNA recombination"/>
    <property type="evidence" value="ECO:0007669"/>
    <property type="project" value="UniProtKB-KW"/>
</dbReference>
<dbReference type="GO" id="GO:0003677">
    <property type="term" value="F:DNA binding"/>
    <property type="evidence" value="ECO:0007669"/>
    <property type="project" value="UniProtKB-UniRule"/>
</dbReference>
<accession>A0A517SCK9</accession>
<evidence type="ECO:0000256" key="5">
    <source>
        <dbReference type="PROSITE-ProRule" id="PRU01248"/>
    </source>
</evidence>
<name>A0A517SCK9_9PLAN</name>
<dbReference type="Gene3D" id="1.10.443.10">
    <property type="entry name" value="Intergrase catalytic core"/>
    <property type="match status" value="1"/>
</dbReference>
<evidence type="ECO:0000256" key="2">
    <source>
        <dbReference type="ARBA" id="ARBA00022908"/>
    </source>
</evidence>
<dbReference type="InParanoid" id="A0A517SCK9"/>
<dbReference type="Pfam" id="PF00589">
    <property type="entry name" value="Phage_integrase"/>
    <property type="match status" value="1"/>
</dbReference>
<dbReference type="InterPro" id="IPR013762">
    <property type="entry name" value="Integrase-like_cat_sf"/>
</dbReference>
<dbReference type="PANTHER" id="PTHR30349:SF64">
    <property type="entry name" value="PROPHAGE INTEGRASE INTD-RELATED"/>
    <property type="match status" value="1"/>
</dbReference>
<dbReference type="RefSeq" id="WP_197453965.1">
    <property type="nucleotide sequence ID" value="NZ_CP036271.1"/>
</dbReference>
<evidence type="ECO:0000259" key="7">
    <source>
        <dbReference type="PROSITE" id="PS51900"/>
    </source>
</evidence>
<dbReference type="GO" id="GO:0015074">
    <property type="term" value="P:DNA integration"/>
    <property type="evidence" value="ECO:0007669"/>
    <property type="project" value="UniProtKB-KW"/>
</dbReference>
<keyword evidence="9" id="KW-1185">Reference proteome</keyword>
<feature type="domain" description="Core-binding (CB)" evidence="7">
    <location>
        <begin position="10"/>
        <end position="88"/>
    </location>
</feature>
<dbReference type="PROSITE" id="PS51900">
    <property type="entry name" value="CB"/>
    <property type="match status" value="1"/>
</dbReference>
<dbReference type="InterPro" id="IPR002104">
    <property type="entry name" value="Integrase_catalytic"/>
</dbReference>
<dbReference type="InterPro" id="IPR004107">
    <property type="entry name" value="Integrase_SAM-like_N"/>
</dbReference>
<keyword evidence="3 5" id="KW-0238">DNA-binding</keyword>
<sequence>MPRLIMEAGTAAEFAWDEFFAATLRNPHTRAAYRRAVVRFLTWAEQFDLPLARLTPALAGRFITEYQGSAPSRKLALAALRSFFDLLVVRQAAFLNPFSSVRGERFSVIEGKTPEIGKDNARRLLASITASRPVGLRDRAIIGVLVYTAARAGAVASLRLRDFAHDGTQYGFRFAEKGGKSRFIPCRADLQAIMLDYLATIDTDAESKDAPLFRSVAGRTGQLTAKPIRGIDVYRLMKRRLKEAGLPTSYSPHSSRVTVITDLLEQGVPLEDVQALAGHSDSRTTKLYDRRQKKITRNLVERISI</sequence>
<feature type="domain" description="Tyr recombinase" evidence="6">
    <location>
        <begin position="111"/>
        <end position="301"/>
    </location>
</feature>
<dbReference type="InterPro" id="IPR011010">
    <property type="entry name" value="DNA_brk_join_enz"/>
</dbReference>
<evidence type="ECO:0000313" key="8">
    <source>
        <dbReference type="EMBL" id="QDT53867.1"/>
    </source>
</evidence>
<dbReference type="InterPro" id="IPR044068">
    <property type="entry name" value="CB"/>
</dbReference>
<keyword evidence="4" id="KW-0233">DNA recombination</keyword>
<proteinExistence type="inferred from homology"/>
<dbReference type="InterPro" id="IPR050090">
    <property type="entry name" value="Tyrosine_recombinase_XerCD"/>
</dbReference>
<evidence type="ECO:0000256" key="3">
    <source>
        <dbReference type="ARBA" id="ARBA00023125"/>
    </source>
</evidence>
<gene>
    <name evidence="8" type="primary">xerC_4</name>
    <name evidence="8" type="ORF">Pan44_18930</name>
</gene>
<dbReference type="Pfam" id="PF02899">
    <property type="entry name" value="Phage_int_SAM_1"/>
    <property type="match status" value="1"/>
</dbReference>
<keyword evidence="2" id="KW-0229">DNA integration</keyword>
<evidence type="ECO:0000259" key="6">
    <source>
        <dbReference type="PROSITE" id="PS51898"/>
    </source>
</evidence>
<comment type="similarity">
    <text evidence="1">Belongs to the 'phage' integrase family.</text>
</comment>
<dbReference type="Gene3D" id="1.10.150.130">
    <property type="match status" value="1"/>
</dbReference>
<reference evidence="8 9" key="1">
    <citation type="submission" date="2019-02" db="EMBL/GenBank/DDBJ databases">
        <title>Deep-cultivation of Planctomycetes and their phenomic and genomic characterization uncovers novel biology.</title>
        <authorList>
            <person name="Wiegand S."/>
            <person name="Jogler M."/>
            <person name="Boedeker C."/>
            <person name="Pinto D."/>
            <person name="Vollmers J."/>
            <person name="Rivas-Marin E."/>
            <person name="Kohn T."/>
            <person name="Peeters S.H."/>
            <person name="Heuer A."/>
            <person name="Rast P."/>
            <person name="Oberbeckmann S."/>
            <person name="Bunk B."/>
            <person name="Jeske O."/>
            <person name="Meyerdierks A."/>
            <person name="Storesund J.E."/>
            <person name="Kallscheuer N."/>
            <person name="Luecker S."/>
            <person name="Lage O.M."/>
            <person name="Pohl T."/>
            <person name="Merkel B.J."/>
            <person name="Hornburger P."/>
            <person name="Mueller R.-W."/>
            <person name="Bruemmer F."/>
            <person name="Labrenz M."/>
            <person name="Spormann A.M."/>
            <person name="Op den Camp H."/>
            <person name="Overmann J."/>
            <person name="Amann R."/>
            <person name="Jetten M.S.M."/>
            <person name="Mascher T."/>
            <person name="Medema M.H."/>
            <person name="Devos D.P."/>
            <person name="Kaster A.-K."/>
            <person name="Ovreas L."/>
            <person name="Rohde M."/>
            <person name="Galperin M.Y."/>
            <person name="Jogler C."/>
        </authorList>
    </citation>
    <scope>NUCLEOTIDE SEQUENCE [LARGE SCALE GENOMIC DNA]</scope>
    <source>
        <strain evidence="8 9">Pan44</strain>
    </source>
</reference>
<organism evidence="8 9">
    <name type="scientific">Caulifigura coniformis</name>
    <dbReference type="NCBI Taxonomy" id="2527983"/>
    <lineage>
        <taxon>Bacteria</taxon>
        <taxon>Pseudomonadati</taxon>
        <taxon>Planctomycetota</taxon>
        <taxon>Planctomycetia</taxon>
        <taxon>Planctomycetales</taxon>
        <taxon>Planctomycetaceae</taxon>
        <taxon>Caulifigura</taxon>
    </lineage>
</organism>
<dbReference type="AlphaFoldDB" id="A0A517SCK9"/>
<dbReference type="PANTHER" id="PTHR30349">
    <property type="entry name" value="PHAGE INTEGRASE-RELATED"/>
    <property type="match status" value="1"/>
</dbReference>